<dbReference type="SUPFAM" id="SSF55811">
    <property type="entry name" value="Nudix"/>
    <property type="match status" value="1"/>
</dbReference>
<name>A0A1G7QLT5_9LACT</name>
<sequence>MSEESNNYLNWSFQKIHKFRKTVLNWYDQEGRDLPWRKSKNPYHIWVSEIMLQQTQVNTVLPYYERFITELPTIEDLSVCPEEKLHQLWQGLGYYSRVRNMQSAAKQIMTDYDGIMPSNMKDLLSLKGIGPYTAAAIGSIAFGLVEPAIDGNLMRITARLFEVEEDISQAKNRIVFKEILDRLIDPERPGDFNQALMDIGATIMTPNNYRPENHILKDFDQSYQNHTSHLYPVKRKKTKQIEQGWLAFVIQNEKGEILMRQHQTGELLVGLWHYPLVAFDLLSLKEASEARDAFVYTYLKHDQLVAESLTDQFRQYFIPQIDNLKATVKHVFSHRIWQVMIVPVNLKDSGYQLLEQLHVTDTSFQWVAKDEIEQLALSSLQVKLFDLANKVIR</sequence>
<evidence type="ECO:0000256" key="14">
    <source>
        <dbReference type="RuleBase" id="RU365096"/>
    </source>
</evidence>
<comment type="catalytic activity">
    <reaction evidence="1 14">
        <text>Hydrolyzes free adenine bases from 7,8-dihydro-8-oxoguanine:adenine mismatched double-stranded DNA, leaving an apurinic site.</text>
        <dbReference type="EC" id="3.2.2.31"/>
    </reaction>
</comment>
<evidence type="ECO:0000256" key="8">
    <source>
        <dbReference type="ARBA" id="ARBA00022763"/>
    </source>
</evidence>
<keyword evidence="8 14" id="KW-0227">DNA damage</keyword>
<gene>
    <name evidence="16" type="ORF">SAMN05421791_102138</name>
</gene>
<organism evidence="16 17">
    <name type="scientific">Facklamia miroungae</name>
    <dbReference type="NCBI Taxonomy" id="120956"/>
    <lineage>
        <taxon>Bacteria</taxon>
        <taxon>Bacillati</taxon>
        <taxon>Bacillota</taxon>
        <taxon>Bacilli</taxon>
        <taxon>Lactobacillales</taxon>
        <taxon>Aerococcaceae</taxon>
        <taxon>Facklamia</taxon>
    </lineage>
</organism>
<dbReference type="CDD" id="cd03431">
    <property type="entry name" value="NUDIX_DNA_Glycosylase_C-MutY"/>
    <property type="match status" value="1"/>
</dbReference>
<evidence type="ECO:0000256" key="13">
    <source>
        <dbReference type="ARBA" id="ARBA00023295"/>
    </source>
</evidence>
<dbReference type="InterPro" id="IPR003265">
    <property type="entry name" value="HhH-GPD_domain"/>
</dbReference>
<reference evidence="16 17" key="1">
    <citation type="submission" date="2016-10" db="EMBL/GenBank/DDBJ databases">
        <authorList>
            <person name="de Groot N.N."/>
        </authorList>
    </citation>
    <scope>NUCLEOTIDE SEQUENCE [LARGE SCALE GENOMIC DNA]</scope>
    <source>
        <strain evidence="16 17">ATCC BAA-466</strain>
    </source>
</reference>
<dbReference type="InterPro" id="IPR029119">
    <property type="entry name" value="MutY_C"/>
</dbReference>
<comment type="similarity">
    <text evidence="3 14">Belongs to the Nth/MutY family.</text>
</comment>
<dbReference type="GO" id="GO:0006298">
    <property type="term" value="P:mismatch repair"/>
    <property type="evidence" value="ECO:0007669"/>
    <property type="project" value="TreeGrafter"/>
</dbReference>
<dbReference type="Proteomes" id="UP000199708">
    <property type="component" value="Unassembled WGS sequence"/>
</dbReference>
<evidence type="ECO:0000313" key="16">
    <source>
        <dbReference type="EMBL" id="SDF99511.1"/>
    </source>
</evidence>
<dbReference type="CDD" id="cd00056">
    <property type="entry name" value="ENDO3c"/>
    <property type="match status" value="1"/>
</dbReference>
<keyword evidence="12" id="KW-0234">DNA repair</keyword>
<dbReference type="NCBIfam" id="TIGR01084">
    <property type="entry name" value="mutY"/>
    <property type="match status" value="1"/>
</dbReference>
<dbReference type="STRING" id="120956.SAMN05421791_102138"/>
<dbReference type="InterPro" id="IPR023170">
    <property type="entry name" value="HhH_base_excis_C"/>
</dbReference>
<dbReference type="SMART" id="SM00478">
    <property type="entry name" value="ENDO3c"/>
    <property type="match status" value="1"/>
</dbReference>
<keyword evidence="9" id="KW-0378">Hydrolase</keyword>
<dbReference type="AlphaFoldDB" id="A0A1G7QLT5"/>
<dbReference type="GO" id="GO:0006284">
    <property type="term" value="P:base-excision repair"/>
    <property type="evidence" value="ECO:0007669"/>
    <property type="project" value="UniProtKB-UniRule"/>
</dbReference>
<keyword evidence="11" id="KW-0411">Iron-sulfur</keyword>
<keyword evidence="17" id="KW-1185">Reference proteome</keyword>
<proteinExistence type="inferred from homology"/>
<protein>
    <recommendedName>
        <fullName evidence="5 14">Adenine DNA glycosylase</fullName>
        <ecNumber evidence="4 14">3.2.2.31</ecNumber>
    </recommendedName>
</protein>
<evidence type="ECO:0000256" key="9">
    <source>
        <dbReference type="ARBA" id="ARBA00022801"/>
    </source>
</evidence>
<feature type="domain" description="HhH-GPD" evidence="15">
    <location>
        <begin position="51"/>
        <end position="202"/>
    </location>
</feature>
<evidence type="ECO:0000256" key="3">
    <source>
        <dbReference type="ARBA" id="ARBA00008343"/>
    </source>
</evidence>
<dbReference type="EC" id="3.2.2.31" evidence="4 14"/>
<keyword evidence="6" id="KW-0004">4Fe-4S</keyword>
<dbReference type="Pfam" id="PF00730">
    <property type="entry name" value="HhH-GPD"/>
    <property type="match status" value="1"/>
</dbReference>
<evidence type="ECO:0000256" key="5">
    <source>
        <dbReference type="ARBA" id="ARBA00022023"/>
    </source>
</evidence>
<dbReference type="EMBL" id="FNCK01000002">
    <property type="protein sequence ID" value="SDF99511.1"/>
    <property type="molecule type" value="Genomic_DNA"/>
</dbReference>
<dbReference type="Pfam" id="PF00633">
    <property type="entry name" value="HHH"/>
    <property type="match status" value="1"/>
</dbReference>
<evidence type="ECO:0000256" key="2">
    <source>
        <dbReference type="ARBA" id="ARBA00002933"/>
    </source>
</evidence>
<evidence type="ECO:0000256" key="12">
    <source>
        <dbReference type="ARBA" id="ARBA00023204"/>
    </source>
</evidence>
<comment type="function">
    <text evidence="2">Adenine glycosylase active on G-A mispairs. MutY also corrects error-prone DNA synthesis past GO lesions which are due to the oxidatively damaged form of guanine: 7,8-dihydro-8-oxoguanine (8-oxo-dGTP).</text>
</comment>
<dbReference type="InterPro" id="IPR005760">
    <property type="entry name" value="A/G_AdeGlyc_MutY"/>
</dbReference>
<dbReference type="InterPro" id="IPR011257">
    <property type="entry name" value="DNA_glycosylase"/>
</dbReference>
<evidence type="ECO:0000256" key="10">
    <source>
        <dbReference type="ARBA" id="ARBA00023004"/>
    </source>
</evidence>
<comment type="cofactor">
    <cofactor evidence="14">
        <name>[4Fe-4S] cluster</name>
        <dbReference type="ChEBI" id="CHEBI:49883"/>
    </cofactor>
    <text evidence="14">Binds 1 [4Fe-4S] cluster.</text>
</comment>
<dbReference type="InterPro" id="IPR015797">
    <property type="entry name" value="NUDIX_hydrolase-like_dom_sf"/>
</dbReference>
<dbReference type="InterPro" id="IPR044298">
    <property type="entry name" value="MIG/MutY"/>
</dbReference>
<dbReference type="RefSeq" id="WP_090289226.1">
    <property type="nucleotide sequence ID" value="NZ_FNCK01000002.1"/>
</dbReference>
<dbReference type="OrthoDB" id="9802365at2"/>
<evidence type="ECO:0000256" key="1">
    <source>
        <dbReference type="ARBA" id="ARBA00000843"/>
    </source>
</evidence>
<keyword evidence="10 14" id="KW-0408">Iron</keyword>
<dbReference type="Pfam" id="PF14815">
    <property type="entry name" value="NUDIX_4"/>
    <property type="match status" value="1"/>
</dbReference>
<evidence type="ECO:0000256" key="7">
    <source>
        <dbReference type="ARBA" id="ARBA00022723"/>
    </source>
</evidence>
<dbReference type="GO" id="GO:0035485">
    <property type="term" value="F:adenine/guanine mispair binding"/>
    <property type="evidence" value="ECO:0007669"/>
    <property type="project" value="TreeGrafter"/>
</dbReference>
<dbReference type="GO" id="GO:0046872">
    <property type="term" value="F:metal ion binding"/>
    <property type="evidence" value="ECO:0007669"/>
    <property type="project" value="UniProtKB-UniRule"/>
</dbReference>
<dbReference type="InterPro" id="IPR000445">
    <property type="entry name" value="HhH_motif"/>
</dbReference>
<dbReference type="GO" id="GO:0051539">
    <property type="term" value="F:4 iron, 4 sulfur cluster binding"/>
    <property type="evidence" value="ECO:0007669"/>
    <property type="project" value="UniProtKB-UniRule"/>
</dbReference>
<evidence type="ECO:0000259" key="15">
    <source>
        <dbReference type="SMART" id="SM00478"/>
    </source>
</evidence>
<dbReference type="SUPFAM" id="SSF48150">
    <property type="entry name" value="DNA-glycosylase"/>
    <property type="match status" value="1"/>
</dbReference>
<keyword evidence="7" id="KW-0479">Metal-binding</keyword>
<dbReference type="Gene3D" id="1.10.1670.10">
    <property type="entry name" value="Helix-hairpin-Helix base-excision DNA repair enzymes (C-terminal)"/>
    <property type="match status" value="1"/>
</dbReference>
<evidence type="ECO:0000256" key="4">
    <source>
        <dbReference type="ARBA" id="ARBA00012045"/>
    </source>
</evidence>
<evidence type="ECO:0000313" key="17">
    <source>
        <dbReference type="Proteomes" id="UP000199708"/>
    </source>
</evidence>
<dbReference type="PANTHER" id="PTHR42944">
    <property type="entry name" value="ADENINE DNA GLYCOSYLASE"/>
    <property type="match status" value="1"/>
</dbReference>
<dbReference type="GO" id="GO:0000701">
    <property type="term" value="F:purine-specific mismatch base pair DNA N-glycosylase activity"/>
    <property type="evidence" value="ECO:0007669"/>
    <property type="project" value="UniProtKB-EC"/>
</dbReference>
<dbReference type="FunFam" id="1.10.340.30:FF:000002">
    <property type="entry name" value="Adenine DNA glycosylase"/>
    <property type="match status" value="1"/>
</dbReference>
<evidence type="ECO:0000256" key="11">
    <source>
        <dbReference type="ARBA" id="ARBA00023014"/>
    </source>
</evidence>
<dbReference type="GO" id="GO:0032357">
    <property type="term" value="F:oxidized purine DNA binding"/>
    <property type="evidence" value="ECO:0007669"/>
    <property type="project" value="TreeGrafter"/>
</dbReference>
<accession>A0A1G7QLT5</accession>
<keyword evidence="13 14" id="KW-0326">Glycosidase</keyword>
<dbReference type="Gene3D" id="1.10.340.30">
    <property type="entry name" value="Hypothetical protein, domain 2"/>
    <property type="match status" value="1"/>
</dbReference>
<dbReference type="PANTHER" id="PTHR42944:SF1">
    <property type="entry name" value="ADENINE DNA GLYCOSYLASE"/>
    <property type="match status" value="1"/>
</dbReference>
<evidence type="ECO:0000256" key="6">
    <source>
        <dbReference type="ARBA" id="ARBA00022485"/>
    </source>
</evidence>
<dbReference type="Gene3D" id="3.90.79.10">
    <property type="entry name" value="Nucleoside Triphosphate Pyrophosphohydrolase"/>
    <property type="match status" value="1"/>
</dbReference>
<dbReference type="GO" id="GO:0034039">
    <property type="term" value="F:8-oxo-7,8-dihydroguanine DNA N-glycosylase activity"/>
    <property type="evidence" value="ECO:0007669"/>
    <property type="project" value="TreeGrafter"/>
</dbReference>